<keyword evidence="2" id="KW-1185">Reference proteome</keyword>
<name>A0A8X8ZAH4_SALSN</name>
<comment type="caution">
    <text evidence="1">The sequence shown here is derived from an EMBL/GenBank/DDBJ whole genome shotgun (WGS) entry which is preliminary data.</text>
</comment>
<protein>
    <submittedName>
        <fullName evidence="1">Uncharacterized protein</fullName>
    </submittedName>
</protein>
<proteinExistence type="predicted"/>
<gene>
    <name evidence="1" type="ORF">SASPL_144257</name>
</gene>
<evidence type="ECO:0000313" key="2">
    <source>
        <dbReference type="Proteomes" id="UP000298416"/>
    </source>
</evidence>
<accession>A0A8X8ZAH4</accession>
<dbReference type="EMBL" id="PNBA02000016">
    <property type="protein sequence ID" value="KAG6397796.1"/>
    <property type="molecule type" value="Genomic_DNA"/>
</dbReference>
<sequence>MSSSQESNSGMTYRDEKAIWKEKMARRMTWSKRCPKHLGDQVDTELSIGGIYKSVSGQSSRQGHAGVDSDSSSLIADIGLDNVISCFYGYIIEPEFPVSCS</sequence>
<dbReference type="Proteomes" id="UP000298416">
    <property type="component" value="Unassembled WGS sequence"/>
</dbReference>
<organism evidence="1">
    <name type="scientific">Salvia splendens</name>
    <name type="common">Scarlet sage</name>
    <dbReference type="NCBI Taxonomy" id="180675"/>
    <lineage>
        <taxon>Eukaryota</taxon>
        <taxon>Viridiplantae</taxon>
        <taxon>Streptophyta</taxon>
        <taxon>Embryophyta</taxon>
        <taxon>Tracheophyta</taxon>
        <taxon>Spermatophyta</taxon>
        <taxon>Magnoliopsida</taxon>
        <taxon>eudicotyledons</taxon>
        <taxon>Gunneridae</taxon>
        <taxon>Pentapetalae</taxon>
        <taxon>asterids</taxon>
        <taxon>lamiids</taxon>
        <taxon>Lamiales</taxon>
        <taxon>Lamiaceae</taxon>
        <taxon>Nepetoideae</taxon>
        <taxon>Mentheae</taxon>
        <taxon>Salviinae</taxon>
        <taxon>Salvia</taxon>
        <taxon>Salvia subgen. Calosphace</taxon>
        <taxon>core Calosphace</taxon>
    </lineage>
</organism>
<reference evidence="1" key="2">
    <citation type="submission" date="2020-08" db="EMBL/GenBank/DDBJ databases">
        <title>Plant Genome Project.</title>
        <authorList>
            <person name="Zhang R.-G."/>
        </authorList>
    </citation>
    <scope>NUCLEOTIDE SEQUENCE</scope>
    <source>
        <strain evidence="1">Huo1</strain>
        <tissue evidence="1">Leaf</tissue>
    </source>
</reference>
<dbReference type="AlphaFoldDB" id="A0A8X8ZAH4"/>
<reference evidence="1" key="1">
    <citation type="submission" date="2018-01" db="EMBL/GenBank/DDBJ databases">
        <authorList>
            <person name="Mao J.F."/>
        </authorList>
    </citation>
    <scope>NUCLEOTIDE SEQUENCE</scope>
    <source>
        <strain evidence="1">Huo1</strain>
        <tissue evidence="1">Leaf</tissue>
    </source>
</reference>
<evidence type="ECO:0000313" key="1">
    <source>
        <dbReference type="EMBL" id="KAG6397796.1"/>
    </source>
</evidence>